<sequence length="23" mass="2783">MAINKKFSTLRVYYKFLGCYVTH</sequence>
<evidence type="ECO:0000313" key="1">
    <source>
        <dbReference type="EMBL" id="MBX58838.1"/>
    </source>
</evidence>
<proteinExistence type="predicted"/>
<dbReference type="AlphaFoldDB" id="A0A2P2PVS3"/>
<accession>A0A2P2PVS3</accession>
<organism evidence="1">
    <name type="scientific">Rhizophora mucronata</name>
    <name type="common">Asiatic mangrove</name>
    <dbReference type="NCBI Taxonomy" id="61149"/>
    <lineage>
        <taxon>Eukaryota</taxon>
        <taxon>Viridiplantae</taxon>
        <taxon>Streptophyta</taxon>
        <taxon>Embryophyta</taxon>
        <taxon>Tracheophyta</taxon>
        <taxon>Spermatophyta</taxon>
        <taxon>Magnoliopsida</taxon>
        <taxon>eudicotyledons</taxon>
        <taxon>Gunneridae</taxon>
        <taxon>Pentapetalae</taxon>
        <taxon>rosids</taxon>
        <taxon>fabids</taxon>
        <taxon>Malpighiales</taxon>
        <taxon>Rhizophoraceae</taxon>
        <taxon>Rhizophora</taxon>
    </lineage>
</organism>
<name>A0A2P2PVS3_RHIMU</name>
<reference evidence="1" key="1">
    <citation type="submission" date="2018-02" db="EMBL/GenBank/DDBJ databases">
        <title>Rhizophora mucronata_Transcriptome.</title>
        <authorList>
            <person name="Meera S.P."/>
            <person name="Sreeshan A."/>
            <person name="Augustine A."/>
        </authorList>
    </citation>
    <scope>NUCLEOTIDE SEQUENCE</scope>
    <source>
        <tissue evidence="1">Leaf</tissue>
    </source>
</reference>
<dbReference type="EMBL" id="GGEC01078354">
    <property type="protein sequence ID" value="MBX58838.1"/>
    <property type="molecule type" value="Transcribed_RNA"/>
</dbReference>
<protein>
    <submittedName>
        <fullName evidence="1">Uncharacterized protein</fullName>
    </submittedName>
</protein>